<accession>A0A1G5UXP8</accession>
<comment type="pathway">
    <text evidence="3">Amino-acid biosynthesis.</text>
</comment>
<evidence type="ECO:0000313" key="5">
    <source>
        <dbReference type="EMBL" id="SDA38411.1"/>
    </source>
</evidence>
<dbReference type="InterPro" id="IPR036291">
    <property type="entry name" value="NAD(P)-bd_dom_sf"/>
</dbReference>
<dbReference type="GO" id="GO:0008977">
    <property type="term" value="F:prephenate dehydrogenase (NAD+) activity"/>
    <property type="evidence" value="ECO:0007669"/>
    <property type="project" value="InterPro"/>
</dbReference>
<dbReference type="InterPro" id="IPR008927">
    <property type="entry name" value="6-PGluconate_DH-like_C_sf"/>
</dbReference>
<dbReference type="Pfam" id="PF20463">
    <property type="entry name" value="PDH_C"/>
    <property type="match status" value="1"/>
</dbReference>
<dbReference type="Gene3D" id="3.40.50.720">
    <property type="entry name" value="NAD(P)-binding Rossmann-like Domain"/>
    <property type="match status" value="1"/>
</dbReference>
<dbReference type="Proteomes" id="UP000199689">
    <property type="component" value="Unassembled WGS sequence"/>
</dbReference>
<evidence type="ECO:0000256" key="1">
    <source>
        <dbReference type="ARBA" id="ARBA00007964"/>
    </source>
</evidence>
<reference evidence="5 6" key="1">
    <citation type="submission" date="2016-10" db="EMBL/GenBank/DDBJ databases">
        <authorList>
            <person name="de Groot N.N."/>
        </authorList>
    </citation>
    <scope>NUCLEOTIDE SEQUENCE [LARGE SCALE GENOMIC DNA]</scope>
    <source>
        <strain evidence="5 6">DSM 15230</strain>
    </source>
</reference>
<dbReference type="RefSeq" id="WP_091362944.1">
    <property type="nucleotide sequence ID" value="NZ_FMXA01000003.1"/>
</dbReference>
<sequence length="286" mass="31834">MNSDFKNRPVAVIGLGLMGGSFAERLTELGCFVIGFNRTEETAEQALRMGLVQSVNPQDLKKADIVIFCTPVKGTLAFLKEHGDWLKEGAVLTDIAGVKDHNWPRIRELLPPGMDFISAHPMCGREGAGLAQADGTIFNNCNYVLIPEKENEPEHLELIARLARALGAKHIPRVTAEEHDRFIAYTSGLPHAVAASLMNSESYEKDTGMFIGGSFTDATRVADINGRLWTSLFLSNRDKILAEMDSFQESLCKLRKALETEDAEALCEFFTEARRRRREMIHHGSR</sequence>
<dbReference type="InterPro" id="IPR046825">
    <property type="entry name" value="PDH_C"/>
</dbReference>
<name>A0A1G5UXP8_9FIRM</name>
<gene>
    <name evidence="5" type="ORF">SAMN02910343_00232</name>
</gene>
<dbReference type="GO" id="GO:0004665">
    <property type="term" value="F:prephenate dehydrogenase (NADP+) activity"/>
    <property type="evidence" value="ECO:0007669"/>
    <property type="project" value="InterPro"/>
</dbReference>
<keyword evidence="2" id="KW-0560">Oxidoreductase</keyword>
<dbReference type="Pfam" id="PF02153">
    <property type="entry name" value="PDH_N"/>
    <property type="match status" value="1"/>
</dbReference>
<feature type="domain" description="Prephenate/arogenate dehydrogenase" evidence="4">
    <location>
        <begin position="8"/>
        <end position="286"/>
    </location>
</feature>
<dbReference type="PANTHER" id="PTHR21363:SF0">
    <property type="entry name" value="PREPHENATE DEHYDROGENASE [NADP(+)]"/>
    <property type="match status" value="1"/>
</dbReference>
<dbReference type="GO" id="GO:0070403">
    <property type="term" value="F:NAD+ binding"/>
    <property type="evidence" value="ECO:0007669"/>
    <property type="project" value="InterPro"/>
</dbReference>
<evidence type="ECO:0000256" key="3">
    <source>
        <dbReference type="ARBA" id="ARBA00029440"/>
    </source>
</evidence>
<dbReference type="InterPro" id="IPR050812">
    <property type="entry name" value="Preph/Arog_dehydrog"/>
</dbReference>
<dbReference type="GO" id="GO:0006571">
    <property type="term" value="P:tyrosine biosynthetic process"/>
    <property type="evidence" value="ECO:0007669"/>
    <property type="project" value="InterPro"/>
</dbReference>
<dbReference type="OrthoDB" id="9802008at2"/>
<dbReference type="GeneID" id="87755281"/>
<proteinExistence type="inferred from homology"/>
<dbReference type="STRING" id="209880.SAMN02910343_00232"/>
<evidence type="ECO:0000313" key="6">
    <source>
        <dbReference type="Proteomes" id="UP000199689"/>
    </source>
</evidence>
<dbReference type="SUPFAM" id="SSF51735">
    <property type="entry name" value="NAD(P)-binding Rossmann-fold domains"/>
    <property type="match status" value="1"/>
</dbReference>
<dbReference type="PANTHER" id="PTHR21363">
    <property type="entry name" value="PREPHENATE DEHYDROGENASE"/>
    <property type="match status" value="1"/>
</dbReference>
<dbReference type="Gene3D" id="1.10.3660.10">
    <property type="entry name" value="6-phosphogluconate dehydrogenase C-terminal like domain"/>
    <property type="match status" value="1"/>
</dbReference>
<keyword evidence="6" id="KW-1185">Reference proteome</keyword>
<evidence type="ECO:0000259" key="4">
    <source>
        <dbReference type="PROSITE" id="PS51176"/>
    </source>
</evidence>
<comment type="similarity">
    <text evidence="1">Belongs to the prephenate/arogenate dehydrogenase family.</text>
</comment>
<dbReference type="SUPFAM" id="SSF48179">
    <property type="entry name" value="6-phosphogluconate dehydrogenase C-terminal domain-like"/>
    <property type="match status" value="1"/>
</dbReference>
<dbReference type="EMBL" id="FMXA01000003">
    <property type="protein sequence ID" value="SDA38411.1"/>
    <property type="molecule type" value="Genomic_DNA"/>
</dbReference>
<dbReference type="PROSITE" id="PS51176">
    <property type="entry name" value="PDH_ADH"/>
    <property type="match status" value="1"/>
</dbReference>
<dbReference type="InterPro" id="IPR046826">
    <property type="entry name" value="PDH_N"/>
</dbReference>
<protein>
    <submittedName>
        <fullName evidence="5">Prephenate dehydrogenase</fullName>
    </submittedName>
</protein>
<dbReference type="InterPro" id="IPR003099">
    <property type="entry name" value="Prephen_DH"/>
</dbReference>
<organism evidence="5 6">
    <name type="scientific">Allisonella histaminiformans</name>
    <dbReference type="NCBI Taxonomy" id="209880"/>
    <lineage>
        <taxon>Bacteria</taxon>
        <taxon>Bacillati</taxon>
        <taxon>Bacillota</taxon>
        <taxon>Negativicutes</taxon>
        <taxon>Veillonellales</taxon>
        <taxon>Veillonellaceae</taxon>
        <taxon>Allisonella</taxon>
    </lineage>
</organism>
<evidence type="ECO:0000256" key="2">
    <source>
        <dbReference type="ARBA" id="ARBA00023002"/>
    </source>
</evidence>
<dbReference type="AlphaFoldDB" id="A0A1G5UXP8"/>